<keyword evidence="4" id="KW-0325">Glycoprotein</keyword>
<keyword evidence="8" id="KW-1185">Reference proteome</keyword>
<dbReference type="EMBL" id="KK914201">
    <property type="protein sequence ID" value="KDP46985.1"/>
    <property type="molecule type" value="Genomic_DNA"/>
</dbReference>
<keyword evidence="5" id="KW-0812">Transmembrane</keyword>
<comment type="subcellular location">
    <subcellularLocation>
        <location evidence="1">Golgi apparatus membrane</location>
        <topology evidence="1">Single-pass type II membrane protein</topology>
    </subcellularLocation>
</comment>
<name>A0A067LPY7_JATCU</name>
<dbReference type="AlphaFoldDB" id="A0A067LPY7"/>
<proteinExistence type="predicted"/>
<evidence type="ECO:0000259" key="6">
    <source>
        <dbReference type="Pfam" id="PF04577"/>
    </source>
</evidence>
<gene>
    <name evidence="7" type="ORF">JCGZ_02421</name>
</gene>
<dbReference type="InterPro" id="IPR049625">
    <property type="entry name" value="Glyco_transf_61_cat"/>
</dbReference>
<dbReference type="Pfam" id="PF04577">
    <property type="entry name" value="Glyco_transf_61"/>
    <property type="match status" value="1"/>
</dbReference>
<evidence type="ECO:0000256" key="4">
    <source>
        <dbReference type="ARBA" id="ARBA00023180"/>
    </source>
</evidence>
<feature type="domain" description="Glycosyltransferase 61 catalytic" evidence="6">
    <location>
        <begin position="328"/>
        <end position="435"/>
    </location>
</feature>
<keyword evidence="3" id="KW-0808">Transferase</keyword>
<sequence>MMYDTLLSRSFSKHEKQKLGYGGLVIFFLIAFSFCTVFKPYLGSLRVLNLRLSIEAGRKLEIVNDTSISLLSSRENIMKSTLMLNDRGSPQQIIKKIARNNNKTTNDKNSSQQIIIKEIIEETTIVNNTNRSHTVAGDIIINNKIEPAVCHAAERSDFCDIKGDVRIDANTSTVFVVSSEIDIAAANTSSWKIRPYARKGDIVAMKNTREWSLKLVTNHKNSIPKCTQNHNVHGILFSLGGYSGNHFHAFTDIIVPLFSTARPFNGVVQFLVTDIQQRWIAKFRVLLKALSRYDVIDIDNTGHVHCFTSIIVGLKRQSSKELSIDTSKFGYSTKDFRQFLSSSYSLRKTSAIKMKNNMKKRPRLLIISRKRSRAFTNVNEIAKMARRLGYKVVVDEPDANVSRSAQVMNSCDVVLGVHGAGLTNIVFLPENAVLIQVVPFGGAEWVSKTFFQEPAKEMNIRYLEYKISIEESSLIQQYPADHVVLRNPSVIQKQGWEAFKSIYFDKQNVKLDLNRFRYTLLKALELLHQ</sequence>
<protein>
    <recommendedName>
        <fullName evidence="6">Glycosyltransferase 61 catalytic domain-containing protein</fullName>
    </recommendedName>
</protein>
<evidence type="ECO:0000256" key="5">
    <source>
        <dbReference type="SAM" id="Phobius"/>
    </source>
</evidence>
<dbReference type="PANTHER" id="PTHR20961">
    <property type="entry name" value="GLYCOSYLTRANSFERASE"/>
    <property type="match status" value="1"/>
</dbReference>
<dbReference type="Proteomes" id="UP000027138">
    <property type="component" value="Unassembled WGS sequence"/>
</dbReference>
<keyword evidence="5" id="KW-1133">Transmembrane helix</keyword>
<feature type="transmembrane region" description="Helical" evidence="5">
    <location>
        <begin position="21"/>
        <end position="42"/>
    </location>
</feature>
<dbReference type="OrthoDB" id="529273at2759"/>
<evidence type="ECO:0000256" key="3">
    <source>
        <dbReference type="ARBA" id="ARBA00022679"/>
    </source>
</evidence>
<evidence type="ECO:0000256" key="2">
    <source>
        <dbReference type="ARBA" id="ARBA00022676"/>
    </source>
</evidence>
<evidence type="ECO:0000313" key="8">
    <source>
        <dbReference type="Proteomes" id="UP000027138"/>
    </source>
</evidence>
<reference evidence="7 8" key="1">
    <citation type="journal article" date="2014" name="PLoS ONE">
        <title>Global Analysis of Gene Expression Profiles in Physic Nut (Jatropha curcas L.) Seedlings Exposed to Salt Stress.</title>
        <authorList>
            <person name="Zhang L."/>
            <person name="Zhang C."/>
            <person name="Wu P."/>
            <person name="Chen Y."/>
            <person name="Li M."/>
            <person name="Jiang H."/>
            <person name="Wu G."/>
        </authorList>
    </citation>
    <scope>NUCLEOTIDE SEQUENCE [LARGE SCALE GENOMIC DNA]</scope>
    <source>
        <strain evidence="8">cv. GZQX0401</strain>
        <tissue evidence="7">Young leaves</tissue>
    </source>
</reference>
<dbReference type="PANTHER" id="PTHR20961:SF5">
    <property type="entry name" value="GLYCOSYLTRANSFERASE-RELATED"/>
    <property type="match status" value="1"/>
</dbReference>
<keyword evidence="5" id="KW-0472">Membrane</keyword>
<keyword evidence="2" id="KW-0328">Glycosyltransferase</keyword>
<organism evidence="7 8">
    <name type="scientific">Jatropha curcas</name>
    <name type="common">Barbados nut</name>
    <dbReference type="NCBI Taxonomy" id="180498"/>
    <lineage>
        <taxon>Eukaryota</taxon>
        <taxon>Viridiplantae</taxon>
        <taxon>Streptophyta</taxon>
        <taxon>Embryophyta</taxon>
        <taxon>Tracheophyta</taxon>
        <taxon>Spermatophyta</taxon>
        <taxon>Magnoliopsida</taxon>
        <taxon>eudicotyledons</taxon>
        <taxon>Gunneridae</taxon>
        <taxon>Pentapetalae</taxon>
        <taxon>rosids</taxon>
        <taxon>fabids</taxon>
        <taxon>Malpighiales</taxon>
        <taxon>Euphorbiaceae</taxon>
        <taxon>Crotonoideae</taxon>
        <taxon>Jatropheae</taxon>
        <taxon>Jatropha</taxon>
    </lineage>
</organism>
<dbReference type="GO" id="GO:0000139">
    <property type="term" value="C:Golgi membrane"/>
    <property type="evidence" value="ECO:0007669"/>
    <property type="project" value="UniProtKB-SubCell"/>
</dbReference>
<accession>A0A067LPY7</accession>
<dbReference type="InterPro" id="IPR007657">
    <property type="entry name" value="Glycosyltransferase_61"/>
</dbReference>
<dbReference type="GO" id="GO:0016763">
    <property type="term" value="F:pentosyltransferase activity"/>
    <property type="evidence" value="ECO:0007669"/>
    <property type="project" value="UniProtKB-ARBA"/>
</dbReference>
<evidence type="ECO:0000256" key="1">
    <source>
        <dbReference type="ARBA" id="ARBA00004323"/>
    </source>
</evidence>
<evidence type="ECO:0000313" key="7">
    <source>
        <dbReference type="EMBL" id="KDP46985.1"/>
    </source>
</evidence>